<dbReference type="InterPro" id="IPR000994">
    <property type="entry name" value="Pept_M24"/>
</dbReference>
<evidence type="ECO:0000313" key="3">
    <source>
        <dbReference type="EMBL" id="MXU64219.1"/>
    </source>
</evidence>
<evidence type="ECO:0000313" key="4">
    <source>
        <dbReference type="Proteomes" id="UP000436016"/>
    </source>
</evidence>
<dbReference type="Pfam" id="PF00557">
    <property type="entry name" value="Peptidase_M24"/>
    <property type="match status" value="1"/>
</dbReference>
<dbReference type="Gene3D" id="3.90.230.10">
    <property type="entry name" value="Creatinase/methionine aminopeptidase superfamily"/>
    <property type="match status" value="1"/>
</dbReference>
<dbReference type="Gene3D" id="3.40.350.10">
    <property type="entry name" value="Creatinase/prolidase N-terminal domain"/>
    <property type="match status" value="1"/>
</dbReference>
<dbReference type="InterPro" id="IPR036005">
    <property type="entry name" value="Creatinase/aminopeptidase-like"/>
</dbReference>
<reference evidence="3 4" key="1">
    <citation type="submission" date="2019-12" db="EMBL/GenBank/DDBJ databases">
        <title>Strain KN286 was isolated from seawater, which was collected from Caroline Seamount in the tropical western Pacific.</title>
        <authorList>
            <person name="Wang Q."/>
        </authorList>
    </citation>
    <scope>NUCLEOTIDE SEQUENCE [LARGE SCALE GENOMIC DNA]</scope>
    <source>
        <strain evidence="3 4">KN286</strain>
    </source>
</reference>
<dbReference type="CDD" id="cd01066">
    <property type="entry name" value="APP_MetAP"/>
    <property type="match status" value="1"/>
</dbReference>
<organism evidence="3 4">
    <name type="scientific">Oceanomicrobium pacificus</name>
    <dbReference type="NCBI Taxonomy" id="2692916"/>
    <lineage>
        <taxon>Bacteria</taxon>
        <taxon>Pseudomonadati</taxon>
        <taxon>Pseudomonadota</taxon>
        <taxon>Alphaproteobacteria</taxon>
        <taxon>Rhodobacterales</taxon>
        <taxon>Paracoccaceae</taxon>
        <taxon>Oceanomicrobium</taxon>
    </lineage>
</organism>
<dbReference type="Pfam" id="PF01321">
    <property type="entry name" value="Creatinase_N"/>
    <property type="match status" value="1"/>
</dbReference>
<keyword evidence="4" id="KW-1185">Reference proteome</keyword>
<evidence type="ECO:0000259" key="2">
    <source>
        <dbReference type="Pfam" id="PF01321"/>
    </source>
</evidence>
<evidence type="ECO:0000259" key="1">
    <source>
        <dbReference type="Pfam" id="PF00557"/>
    </source>
</evidence>
<dbReference type="InterPro" id="IPR050659">
    <property type="entry name" value="Peptidase_M24B"/>
</dbReference>
<comment type="caution">
    <text evidence="3">The sequence shown here is derived from an EMBL/GenBank/DDBJ whole genome shotgun (WGS) entry which is preliminary data.</text>
</comment>
<dbReference type="PANTHER" id="PTHR46112:SF2">
    <property type="entry name" value="XAA-PRO AMINOPEPTIDASE P-RELATED"/>
    <property type="match status" value="1"/>
</dbReference>
<feature type="domain" description="Peptidase M24" evidence="1">
    <location>
        <begin position="168"/>
        <end position="357"/>
    </location>
</feature>
<dbReference type="AlphaFoldDB" id="A0A6B0TNQ9"/>
<gene>
    <name evidence="3" type="ORF">GSH16_02080</name>
</gene>
<dbReference type="RefSeq" id="WP_160851379.1">
    <property type="nucleotide sequence ID" value="NZ_WUWG01000001.1"/>
</dbReference>
<dbReference type="InterPro" id="IPR000587">
    <property type="entry name" value="Creatinase_N"/>
</dbReference>
<proteinExistence type="predicted"/>
<sequence length="391" mass="41826">MPDAPTALPPRTHFSDAEFARRNGLLAREMERRGLDGMLIFAPESQYWLTGHDTFGYCFFQCLVVGGAAPALLTRSADLRQAERTSTLRDIRVWRDGVDADPAADLAAMLDTLGLTGKRLGIETNTHGLTAANHIRLTAALDGHATLVEASDLVSTLRLVKSEEELACVRTAATLADEALDAALDVTSAGADEAHILAHMQGAVFQGGGDYPGNPFIIGSGPDALLCRYRTGRRSLDGDDQLTLEWAGVYRHYHAAMMRTLVVGAPDPAHLELHTAAQDALLACEAALRPGDPMSRVFDAHASVLDTAGLGAHRLNACGYALGARFAPSWMEDQMFYDGAPTVMAPGMVFFLHMILMDSARGKAMCLGRTSVITGAGAEPLSRHGTELLIC</sequence>
<feature type="domain" description="Creatinase N-terminal" evidence="2">
    <location>
        <begin position="26"/>
        <end position="160"/>
    </location>
</feature>
<dbReference type="Proteomes" id="UP000436016">
    <property type="component" value="Unassembled WGS sequence"/>
</dbReference>
<dbReference type="SUPFAM" id="SSF55920">
    <property type="entry name" value="Creatinase/aminopeptidase"/>
    <property type="match status" value="1"/>
</dbReference>
<name>A0A6B0TNQ9_9RHOB</name>
<dbReference type="InterPro" id="IPR029149">
    <property type="entry name" value="Creatin/AminoP/Spt16_N"/>
</dbReference>
<dbReference type="PANTHER" id="PTHR46112">
    <property type="entry name" value="AMINOPEPTIDASE"/>
    <property type="match status" value="1"/>
</dbReference>
<dbReference type="EMBL" id="WUWG01000001">
    <property type="protein sequence ID" value="MXU64219.1"/>
    <property type="molecule type" value="Genomic_DNA"/>
</dbReference>
<dbReference type="SUPFAM" id="SSF53092">
    <property type="entry name" value="Creatinase/prolidase N-terminal domain"/>
    <property type="match status" value="1"/>
</dbReference>
<protein>
    <submittedName>
        <fullName evidence="3">M24 family metallopeptidase</fullName>
    </submittedName>
</protein>
<accession>A0A6B0TNQ9</accession>